<proteinExistence type="predicted"/>
<evidence type="ECO:0000313" key="1">
    <source>
        <dbReference type="EMBL" id="KAL0954117.1"/>
    </source>
</evidence>
<comment type="caution">
    <text evidence="1">The sequence shown here is derived from an EMBL/GenBank/DDBJ whole genome shotgun (WGS) entry which is preliminary data.</text>
</comment>
<keyword evidence="2" id="KW-1185">Reference proteome</keyword>
<name>A0ABR3JEP4_9AGAR</name>
<dbReference type="Proteomes" id="UP001556367">
    <property type="component" value="Unassembled WGS sequence"/>
</dbReference>
<accession>A0ABR3JEP4</accession>
<evidence type="ECO:0000313" key="2">
    <source>
        <dbReference type="Proteomes" id="UP001556367"/>
    </source>
</evidence>
<dbReference type="EMBL" id="JASNQZ010000008">
    <property type="protein sequence ID" value="KAL0954117.1"/>
    <property type="molecule type" value="Genomic_DNA"/>
</dbReference>
<gene>
    <name evidence="1" type="ORF">HGRIS_005263</name>
</gene>
<organism evidence="1 2">
    <name type="scientific">Hohenbuehelia grisea</name>
    <dbReference type="NCBI Taxonomy" id="104357"/>
    <lineage>
        <taxon>Eukaryota</taxon>
        <taxon>Fungi</taxon>
        <taxon>Dikarya</taxon>
        <taxon>Basidiomycota</taxon>
        <taxon>Agaricomycotina</taxon>
        <taxon>Agaricomycetes</taxon>
        <taxon>Agaricomycetidae</taxon>
        <taxon>Agaricales</taxon>
        <taxon>Pleurotineae</taxon>
        <taxon>Pleurotaceae</taxon>
        <taxon>Hohenbuehelia</taxon>
    </lineage>
</organism>
<protein>
    <submittedName>
        <fullName evidence="1">Uncharacterized protein</fullName>
    </submittedName>
</protein>
<reference evidence="2" key="1">
    <citation type="submission" date="2024-06" db="EMBL/GenBank/DDBJ databases">
        <title>Multi-omics analyses provide insights into the biosynthesis of the anticancer antibiotic pleurotin in Hohenbuehelia grisea.</title>
        <authorList>
            <person name="Weaver J.A."/>
            <person name="Alberti F."/>
        </authorList>
    </citation>
    <scope>NUCLEOTIDE SEQUENCE [LARGE SCALE GENOMIC DNA]</scope>
    <source>
        <strain evidence="2">T-177</strain>
    </source>
</reference>
<sequence length="55" mass="6074">METKGKTLYVGLEPDSNVIGFEGHNIGGPAAIAAKILVFYSDGFYQDIHYRWLVA</sequence>